<dbReference type="NCBIfam" id="TIGR01188">
    <property type="entry name" value="drrA"/>
    <property type="match status" value="1"/>
</dbReference>
<sequence length="348" mass="37065">MPAPEAAIVLDGLRKSFGTKNALDDLTLEMPAGQVFGLLGPNGAGKTTAVRIITTLLAPDAGRVLVDGTDVTVDPGRVRRSIGVSGQYAAVDDKLTGFENLYLVAKLYGMRRHRAATIARDMLDRFHLGDVADQLTCTYSGGMRRRLDLAGALVASPAVVVLDEPTTGLDPQSRLDTWDVIGELVREGTTVLLTTQYLEEADQLADRIAVIDHGTVVAEGTSDQLKAATGGHRLEVVTAHDTDLATAYRVLAAIGTTPSVDRRARRVEVAVTDGQRALETAVIRLNTERVPVLDLGLRRATLDDVFLGLTGSAPARTAHTDPDQTAVLPAVPHWPTQSGALDRREASA</sequence>
<dbReference type="PROSITE" id="PS00211">
    <property type="entry name" value="ABC_TRANSPORTER_1"/>
    <property type="match status" value="1"/>
</dbReference>
<evidence type="ECO:0000256" key="1">
    <source>
        <dbReference type="ARBA" id="ARBA00004413"/>
    </source>
</evidence>
<dbReference type="SUPFAM" id="SSF52540">
    <property type="entry name" value="P-loop containing nucleoside triphosphate hydrolases"/>
    <property type="match status" value="1"/>
</dbReference>
<dbReference type="RefSeq" id="WP_344431760.1">
    <property type="nucleotide sequence ID" value="NZ_BAAANN010000068.1"/>
</dbReference>
<gene>
    <name evidence="11" type="ORF">GCM10009754_85090</name>
</gene>
<dbReference type="Proteomes" id="UP001501116">
    <property type="component" value="Unassembled WGS sequence"/>
</dbReference>
<keyword evidence="4" id="KW-0547">Nucleotide-binding</keyword>
<dbReference type="InterPro" id="IPR017871">
    <property type="entry name" value="ABC_transporter-like_CS"/>
</dbReference>
<evidence type="ECO:0000256" key="5">
    <source>
        <dbReference type="ARBA" id="ARBA00022840"/>
    </source>
</evidence>
<protein>
    <submittedName>
        <fullName evidence="11">Daunorubicin resistance protein DrrA family ABC transporter ATP-binding protein</fullName>
    </submittedName>
</protein>
<evidence type="ECO:0000256" key="2">
    <source>
        <dbReference type="ARBA" id="ARBA00022448"/>
    </source>
</evidence>
<dbReference type="GO" id="GO:0005524">
    <property type="term" value="F:ATP binding"/>
    <property type="evidence" value="ECO:0007669"/>
    <property type="project" value="UniProtKB-KW"/>
</dbReference>
<keyword evidence="8" id="KW-0046">Antibiotic resistance</keyword>
<dbReference type="PANTHER" id="PTHR42711:SF19">
    <property type="entry name" value="DOXORUBICIN RESISTANCE ATP-BINDING PROTEIN DRRA"/>
    <property type="match status" value="1"/>
</dbReference>
<reference evidence="11 12" key="1">
    <citation type="journal article" date="2019" name="Int. J. Syst. Evol. Microbiol.">
        <title>The Global Catalogue of Microorganisms (GCM) 10K type strain sequencing project: providing services to taxonomists for standard genome sequencing and annotation.</title>
        <authorList>
            <consortium name="The Broad Institute Genomics Platform"/>
            <consortium name="The Broad Institute Genome Sequencing Center for Infectious Disease"/>
            <person name="Wu L."/>
            <person name="Ma J."/>
        </authorList>
    </citation>
    <scope>NUCLEOTIDE SEQUENCE [LARGE SCALE GENOMIC DNA]</scope>
    <source>
        <strain evidence="11 12">JCM 14545</strain>
    </source>
</reference>
<evidence type="ECO:0000256" key="4">
    <source>
        <dbReference type="ARBA" id="ARBA00022741"/>
    </source>
</evidence>
<keyword evidence="3" id="KW-1003">Cell membrane</keyword>
<feature type="domain" description="ABC transporter" evidence="10">
    <location>
        <begin position="8"/>
        <end position="238"/>
    </location>
</feature>
<dbReference type="SMART" id="SM00382">
    <property type="entry name" value="AAA"/>
    <property type="match status" value="1"/>
</dbReference>
<keyword evidence="7" id="KW-0472">Membrane</keyword>
<evidence type="ECO:0000256" key="6">
    <source>
        <dbReference type="ARBA" id="ARBA00022967"/>
    </source>
</evidence>
<evidence type="ECO:0000256" key="3">
    <source>
        <dbReference type="ARBA" id="ARBA00022475"/>
    </source>
</evidence>
<keyword evidence="12" id="KW-1185">Reference proteome</keyword>
<accession>A0ABN2SUR1</accession>
<dbReference type="EMBL" id="BAAANN010000068">
    <property type="protein sequence ID" value="GAA1992942.1"/>
    <property type="molecule type" value="Genomic_DNA"/>
</dbReference>
<evidence type="ECO:0000313" key="11">
    <source>
        <dbReference type="EMBL" id="GAA1992942.1"/>
    </source>
</evidence>
<keyword evidence="6" id="KW-1278">Translocase</keyword>
<dbReference type="Pfam" id="PF00005">
    <property type="entry name" value="ABC_tran"/>
    <property type="match status" value="1"/>
</dbReference>
<comment type="similarity">
    <text evidence="9">Belongs to the ABC transporter superfamily. Drug exporter-1 (DrugE1) (TC 3.A.1.105) family.</text>
</comment>
<keyword evidence="2" id="KW-0813">Transport</keyword>
<comment type="subcellular location">
    <subcellularLocation>
        <location evidence="1">Cell membrane</location>
        <topology evidence="1">Peripheral membrane protein</topology>
        <orientation evidence="1">Cytoplasmic side</orientation>
    </subcellularLocation>
</comment>
<evidence type="ECO:0000256" key="7">
    <source>
        <dbReference type="ARBA" id="ARBA00023136"/>
    </source>
</evidence>
<dbReference type="PROSITE" id="PS50893">
    <property type="entry name" value="ABC_TRANSPORTER_2"/>
    <property type="match status" value="1"/>
</dbReference>
<evidence type="ECO:0000256" key="9">
    <source>
        <dbReference type="ARBA" id="ARBA00049985"/>
    </source>
</evidence>
<dbReference type="InterPro" id="IPR003439">
    <property type="entry name" value="ABC_transporter-like_ATP-bd"/>
</dbReference>
<keyword evidence="5 11" id="KW-0067">ATP-binding</keyword>
<comment type="caution">
    <text evidence="11">The sequence shown here is derived from an EMBL/GenBank/DDBJ whole genome shotgun (WGS) entry which is preliminary data.</text>
</comment>
<name>A0ABN2SUR1_9PSEU</name>
<dbReference type="PANTHER" id="PTHR42711">
    <property type="entry name" value="ABC TRANSPORTER ATP-BINDING PROTEIN"/>
    <property type="match status" value="1"/>
</dbReference>
<dbReference type="InterPro" id="IPR027417">
    <property type="entry name" value="P-loop_NTPase"/>
</dbReference>
<evidence type="ECO:0000256" key="8">
    <source>
        <dbReference type="ARBA" id="ARBA00023251"/>
    </source>
</evidence>
<proteinExistence type="inferred from homology"/>
<evidence type="ECO:0000313" key="12">
    <source>
        <dbReference type="Proteomes" id="UP001501116"/>
    </source>
</evidence>
<organism evidence="11 12">
    <name type="scientific">Amycolatopsis minnesotensis</name>
    <dbReference type="NCBI Taxonomy" id="337894"/>
    <lineage>
        <taxon>Bacteria</taxon>
        <taxon>Bacillati</taxon>
        <taxon>Actinomycetota</taxon>
        <taxon>Actinomycetes</taxon>
        <taxon>Pseudonocardiales</taxon>
        <taxon>Pseudonocardiaceae</taxon>
        <taxon>Amycolatopsis</taxon>
    </lineage>
</organism>
<dbReference type="InterPro" id="IPR003593">
    <property type="entry name" value="AAA+_ATPase"/>
</dbReference>
<dbReference type="InterPro" id="IPR050763">
    <property type="entry name" value="ABC_transporter_ATP-binding"/>
</dbReference>
<dbReference type="InterPro" id="IPR005894">
    <property type="entry name" value="DrrA"/>
</dbReference>
<dbReference type="Gene3D" id="3.40.50.300">
    <property type="entry name" value="P-loop containing nucleotide triphosphate hydrolases"/>
    <property type="match status" value="1"/>
</dbReference>
<evidence type="ECO:0000259" key="10">
    <source>
        <dbReference type="PROSITE" id="PS50893"/>
    </source>
</evidence>